<name>A0AAV3QN92_LITER</name>
<evidence type="ECO:0000256" key="3">
    <source>
        <dbReference type="ARBA" id="ARBA00022614"/>
    </source>
</evidence>
<sequence>MCKMKIIFFQTCIFTMVISTVGFHLNLTSRPIPSSASALLAFKSKADMNNNLSYSMRTSLAFCKWEGVQCSSKAKVVRLVLENLLLGGTFPPDSLTKLKQLRVLSLQNNSLTGPIPDISSLSSLKVLFLDQNYFSGTIPPSIPSLYHLKILDLSHNSLTGQIPISLNNLDLLNYLRLDFNRFNGSLPPLNQTTLKIFNVSHNDLSGPIPITPTFARFKDQAFLTNPGLCGELIHKECNSRLPFFAPAPSVHPPPPRTPLAQNAQLLHGVELSQVQRNKHKRTALIVGISTSLFIFLALIIIFVLTAKYRKDMCKSGSKASTSSMVLDPTTSSANAEAVISRIEEENYELEEKVKRMQEGMDTIGRSGNLVFCAGEEHVYTMEQLMRASAELLGRGTLGTTYKAVIDNRLILCVKRLDGGRFAGASTDVFERHMESLGMLRHPNLVPLRAFFHAKEERLLVYDHQPNGSLFSLIHGSRSPRSKPLHWTSCLKIAEDIAQGLSYIHQAWRLAHANLKSSNVLLGSDFEACVGDYCLSAIASIAVDEDPDNLAYKAPEIRKFNYQKPNSKSDVYTFGVLLIELLTGKRPSQHPYLMPHDMVDWVRFTRDENSGEDNRFEMLLEVAMACNVQSPEQRPTMWQVLKMLQDIKRAVIMDEVEMQGHS</sequence>
<evidence type="ECO:0000259" key="12">
    <source>
        <dbReference type="PROSITE" id="PS50011"/>
    </source>
</evidence>
<dbReference type="EMBL" id="BAABME010021888">
    <property type="protein sequence ID" value="GAA0164477.1"/>
    <property type="molecule type" value="Genomic_DNA"/>
</dbReference>
<dbReference type="Pfam" id="PF13855">
    <property type="entry name" value="LRR_8"/>
    <property type="match status" value="1"/>
</dbReference>
<dbReference type="PANTHER" id="PTHR48007:SF37">
    <property type="entry name" value="LEUCINE-RICH REPEAT PROTEIN KINASE FAMILY PROTEIN"/>
    <property type="match status" value="1"/>
</dbReference>
<evidence type="ECO:0000256" key="9">
    <source>
        <dbReference type="ARBA" id="ARBA00023180"/>
    </source>
</evidence>
<keyword evidence="4 11" id="KW-0812">Transmembrane</keyword>
<evidence type="ECO:0000256" key="4">
    <source>
        <dbReference type="ARBA" id="ARBA00022692"/>
    </source>
</evidence>
<accession>A0AAV3QN92</accession>
<feature type="transmembrane region" description="Helical" evidence="11">
    <location>
        <begin position="6"/>
        <end position="27"/>
    </location>
</feature>
<dbReference type="PROSITE" id="PS50011">
    <property type="entry name" value="PROTEIN_KINASE_DOM"/>
    <property type="match status" value="1"/>
</dbReference>
<protein>
    <submittedName>
        <fullName evidence="13">Transmembrane signal receptor</fullName>
    </submittedName>
</protein>
<dbReference type="InterPro" id="IPR046959">
    <property type="entry name" value="PRK1-6/SRF4-like"/>
</dbReference>
<dbReference type="Gene3D" id="3.30.200.20">
    <property type="entry name" value="Phosphorylase Kinase, domain 1"/>
    <property type="match status" value="1"/>
</dbReference>
<dbReference type="InterPro" id="IPR001611">
    <property type="entry name" value="Leu-rich_rpt"/>
</dbReference>
<dbReference type="PANTHER" id="PTHR48007">
    <property type="entry name" value="LEUCINE-RICH REPEAT RECEPTOR-LIKE PROTEIN KINASE PXC1"/>
    <property type="match status" value="1"/>
</dbReference>
<dbReference type="PROSITE" id="PS51450">
    <property type="entry name" value="LRR"/>
    <property type="match status" value="1"/>
</dbReference>
<evidence type="ECO:0000313" key="13">
    <source>
        <dbReference type="EMBL" id="GAA0164477.1"/>
    </source>
</evidence>
<feature type="transmembrane region" description="Helical" evidence="11">
    <location>
        <begin position="283"/>
        <end position="304"/>
    </location>
</feature>
<dbReference type="InterPro" id="IPR001245">
    <property type="entry name" value="Ser-Thr/Tyr_kinase_cat_dom"/>
</dbReference>
<dbReference type="InterPro" id="IPR000719">
    <property type="entry name" value="Prot_kinase_dom"/>
</dbReference>
<keyword evidence="8 11" id="KW-0472">Membrane</keyword>
<dbReference type="GO" id="GO:0004672">
    <property type="term" value="F:protein kinase activity"/>
    <property type="evidence" value="ECO:0007669"/>
    <property type="project" value="InterPro"/>
</dbReference>
<evidence type="ECO:0000313" key="14">
    <source>
        <dbReference type="Proteomes" id="UP001454036"/>
    </source>
</evidence>
<evidence type="ECO:0000256" key="7">
    <source>
        <dbReference type="ARBA" id="ARBA00022989"/>
    </source>
</evidence>
<keyword evidence="6" id="KW-0677">Repeat</keyword>
<comment type="similarity">
    <text evidence="2">Belongs to the RLP family.</text>
</comment>
<comment type="subcellular location">
    <subcellularLocation>
        <location evidence="1">Membrane</location>
        <topology evidence="1">Single-pass type I membrane protein</topology>
    </subcellularLocation>
</comment>
<keyword evidence="10" id="KW-0175">Coiled coil</keyword>
<feature type="coiled-coil region" evidence="10">
    <location>
        <begin position="332"/>
        <end position="359"/>
    </location>
</feature>
<keyword evidence="9" id="KW-0325">Glycoprotein</keyword>
<dbReference type="Pfam" id="PF00560">
    <property type="entry name" value="LRR_1"/>
    <property type="match status" value="1"/>
</dbReference>
<keyword evidence="3" id="KW-0433">Leucine-rich repeat</keyword>
<keyword evidence="5" id="KW-0732">Signal</keyword>
<organism evidence="13 14">
    <name type="scientific">Lithospermum erythrorhizon</name>
    <name type="common">Purple gromwell</name>
    <name type="synonym">Lithospermum officinale var. erythrorhizon</name>
    <dbReference type="NCBI Taxonomy" id="34254"/>
    <lineage>
        <taxon>Eukaryota</taxon>
        <taxon>Viridiplantae</taxon>
        <taxon>Streptophyta</taxon>
        <taxon>Embryophyta</taxon>
        <taxon>Tracheophyta</taxon>
        <taxon>Spermatophyta</taxon>
        <taxon>Magnoliopsida</taxon>
        <taxon>eudicotyledons</taxon>
        <taxon>Gunneridae</taxon>
        <taxon>Pentapetalae</taxon>
        <taxon>asterids</taxon>
        <taxon>lamiids</taxon>
        <taxon>Boraginales</taxon>
        <taxon>Boraginaceae</taxon>
        <taxon>Boraginoideae</taxon>
        <taxon>Lithospermeae</taxon>
        <taxon>Lithospermum</taxon>
    </lineage>
</organism>
<dbReference type="Gene3D" id="1.10.510.10">
    <property type="entry name" value="Transferase(Phosphotransferase) domain 1"/>
    <property type="match status" value="1"/>
</dbReference>
<evidence type="ECO:0000256" key="11">
    <source>
        <dbReference type="SAM" id="Phobius"/>
    </source>
</evidence>
<reference evidence="13 14" key="1">
    <citation type="submission" date="2024-01" db="EMBL/GenBank/DDBJ databases">
        <title>The complete chloroplast genome sequence of Lithospermum erythrorhizon: insights into the phylogenetic relationship among Boraginaceae species and the maternal lineages of purple gromwells.</title>
        <authorList>
            <person name="Okada T."/>
            <person name="Watanabe K."/>
        </authorList>
    </citation>
    <scope>NUCLEOTIDE SEQUENCE [LARGE SCALE GENOMIC DNA]</scope>
</reference>
<feature type="domain" description="Protein kinase" evidence="12">
    <location>
        <begin position="386"/>
        <end position="651"/>
    </location>
</feature>
<dbReference type="Proteomes" id="UP001454036">
    <property type="component" value="Unassembled WGS sequence"/>
</dbReference>
<dbReference type="SUPFAM" id="SSF56112">
    <property type="entry name" value="Protein kinase-like (PK-like)"/>
    <property type="match status" value="1"/>
</dbReference>
<dbReference type="Pfam" id="PF07714">
    <property type="entry name" value="PK_Tyr_Ser-Thr"/>
    <property type="match status" value="1"/>
</dbReference>
<dbReference type="Gene3D" id="3.80.10.10">
    <property type="entry name" value="Ribonuclease Inhibitor"/>
    <property type="match status" value="2"/>
</dbReference>
<dbReference type="FunFam" id="3.80.10.10:FF:000275">
    <property type="entry name" value="Leucine-rich repeat receptor-like protein kinase"/>
    <property type="match status" value="1"/>
</dbReference>
<comment type="caution">
    <text evidence="13">The sequence shown here is derived from an EMBL/GenBank/DDBJ whole genome shotgun (WGS) entry which is preliminary data.</text>
</comment>
<dbReference type="GO" id="GO:0005524">
    <property type="term" value="F:ATP binding"/>
    <property type="evidence" value="ECO:0007669"/>
    <property type="project" value="InterPro"/>
</dbReference>
<evidence type="ECO:0000256" key="10">
    <source>
        <dbReference type="SAM" id="Coils"/>
    </source>
</evidence>
<keyword evidence="7 11" id="KW-1133">Transmembrane helix</keyword>
<evidence type="ECO:0000256" key="1">
    <source>
        <dbReference type="ARBA" id="ARBA00004479"/>
    </source>
</evidence>
<dbReference type="InterPro" id="IPR011009">
    <property type="entry name" value="Kinase-like_dom_sf"/>
</dbReference>
<dbReference type="GO" id="GO:0016020">
    <property type="term" value="C:membrane"/>
    <property type="evidence" value="ECO:0007669"/>
    <property type="project" value="UniProtKB-SubCell"/>
</dbReference>
<dbReference type="AlphaFoldDB" id="A0AAV3QN92"/>
<dbReference type="SUPFAM" id="SSF52058">
    <property type="entry name" value="L domain-like"/>
    <property type="match status" value="1"/>
</dbReference>
<gene>
    <name evidence="13" type="ORF">LIER_39795</name>
</gene>
<evidence type="ECO:0000256" key="2">
    <source>
        <dbReference type="ARBA" id="ARBA00009592"/>
    </source>
</evidence>
<keyword evidence="14" id="KW-1185">Reference proteome</keyword>
<evidence type="ECO:0000256" key="5">
    <source>
        <dbReference type="ARBA" id="ARBA00022729"/>
    </source>
</evidence>
<proteinExistence type="inferred from homology"/>
<evidence type="ECO:0000256" key="8">
    <source>
        <dbReference type="ARBA" id="ARBA00023136"/>
    </source>
</evidence>
<dbReference type="InterPro" id="IPR032675">
    <property type="entry name" value="LRR_dom_sf"/>
</dbReference>
<evidence type="ECO:0000256" key="6">
    <source>
        <dbReference type="ARBA" id="ARBA00022737"/>
    </source>
</evidence>
<keyword evidence="13" id="KW-0675">Receptor</keyword>